<dbReference type="EMBL" id="FUEZ01000004">
    <property type="protein sequence ID" value="SPM40521.1"/>
    <property type="molecule type" value="Genomic_DNA"/>
</dbReference>
<gene>
    <name evidence="2" type="ORF">MNAB215_2722</name>
</gene>
<proteinExistence type="predicted"/>
<dbReference type="AlphaFoldDB" id="A0A2U3P9W8"/>
<feature type="compositionally biased region" description="Basic and acidic residues" evidence="1">
    <location>
        <begin position="89"/>
        <end position="116"/>
    </location>
</feature>
<protein>
    <submittedName>
        <fullName evidence="2">Mycobacterium numidiamassiliense ORFan</fullName>
    </submittedName>
</protein>
<feature type="region of interest" description="Disordered" evidence="1">
    <location>
        <begin position="1"/>
        <end position="21"/>
    </location>
</feature>
<dbReference type="Proteomes" id="UP000240424">
    <property type="component" value="Unassembled WGS sequence"/>
</dbReference>
<feature type="region of interest" description="Disordered" evidence="1">
    <location>
        <begin position="85"/>
        <end position="116"/>
    </location>
</feature>
<name>A0A2U3P9W8_9MYCO</name>
<feature type="non-terminal residue" evidence="2">
    <location>
        <position position="1"/>
    </location>
</feature>
<sequence length="116" mass="13295">VQDRKNPERVQTGRLGGLTGWANMDARGQRHQRMAEVRDKSPASDNYWVLKVGFDPDALTKDHRSQIATAKKQHFAAMRINSHRTKKLAKAERMRKAAARRDVRPSPDRVVKRSHS</sequence>
<organism evidence="2 3">
    <name type="scientific">Mycobacterium numidiamassiliense</name>
    <dbReference type="NCBI Taxonomy" id="1841861"/>
    <lineage>
        <taxon>Bacteria</taxon>
        <taxon>Bacillati</taxon>
        <taxon>Actinomycetota</taxon>
        <taxon>Actinomycetes</taxon>
        <taxon>Mycobacteriales</taxon>
        <taxon>Mycobacteriaceae</taxon>
        <taxon>Mycobacterium</taxon>
    </lineage>
</organism>
<evidence type="ECO:0000256" key="1">
    <source>
        <dbReference type="SAM" id="MobiDB-lite"/>
    </source>
</evidence>
<reference evidence="2 3" key="1">
    <citation type="submission" date="2017-01" db="EMBL/GenBank/DDBJ databases">
        <authorList>
            <consortium name="Urmite Genomes"/>
        </authorList>
    </citation>
    <scope>NUCLEOTIDE SEQUENCE [LARGE SCALE GENOMIC DNA]</scope>
    <source>
        <strain evidence="2 3">AB215</strain>
    </source>
</reference>
<accession>A0A2U3P9W8</accession>
<evidence type="ECO:0000313" key="3">
    <source>
        <dbReference type="Proteomes" id="UP000240424"/>
    </source>
</evidence>
<keyword evidence="3" id="KW-1185">Reference proteome</keyword>
<evidence type="ECO:0000313" key="2">
    <source>
        <dbReference type="EMBL" id="SPM40521.1"/>
    </source>
</evidence>